<reference evidence="2" key="1">
    <citation type="journal article" date="2017" name="Cell">
        <title>Insights into land plant evolution garnered from the Marchantia polymorpha genome.</title>
        <authorList>
            <person name="Bowman J.L."/>
            <person name="Kohchi T."/>
            <person name="Yamato K.T."/>
            <person name="Jenkins J."/>
            <person name="Shu S."/>
            <person name="Ishizaki K."/>
            <person name="Yamaoka S."/>
            <person name="Nishihama R."/>
            <person name="Nakamura Y."/>
            <person name="Berger F."/>
            <person name="Adam C."/>
            <person name="Aki S.S."/>
            <person name="Althoff F."/>
            <person name="Araki T."/>
            <person name="Arteaga-Vazquez M.A."/>
            <person name="Balasubrmanian S."/>
            <person name="Barry K."/>
            <person name="Bauer D."/>
            <person name="Boehm C.R."/>
            <person name="Briginshaw L."/>
            <person name="Caballero-Perez J."/>
            <person name="Catarino B."/>
            <person name="Chen F."/>
            <person name="Chiyoda S."/>
            <person name="Chovatia M."/>
            <person name="Davies K.M."/>
            <person name="Delmans M."/>
            <person name="Demura T."/>
            <person name="Dierschke T."/>
            <person name="Dolan L."/>
            <person name="Dorantes-Acosta A.E."/>
            <person name="Eklund D.M."/>
            <person name="Florent S.N."/>
            <person name="Flores-Sandoval E."/>
            <person name="Fujiyama A."/>
            <person name="Fukuzawa H."/>
            <person name="Galik B."/>
            <person name="Grimanelli D."/>
            <person name="Grimwood J."/>
            <person name="Grossniklaus U."/>
            <person name="Hamada T."/>
            <person name="Haseloff J."/>
            <person name="Hetherington A.J."/>
            <person name="Higo A."/>
            <person name="Hirakawa Y."/>
            <person name="Hundley H.N."/>
            <person name="Ikeda Y."/>
            <person name="Inoue K."/>
            <person name="Inoue S.I."/>
            <person name="Ishida S."/>
            <person name="Jia Q."/>
            <person name="Kakita M."/>
            <person name="Kanazawa T."/>
            <person name="Kawai Y."/>
            <person name="Kawashima T."/>
            <person name="Kennedy M."/>
            <person name="Kinose K."/>
            <person name="Kinoshita T."/>
            <person name="Kohara Y."/>
            <person name="Koide E."/>
            <person name="Komatsu K."/>
            <person name="Kopischke S."/>
            <person name="Kubo M."/>
            <person name="Kyozuka J."/>
            <person name="Lagercrantz U."/>
            <person name="Lin S.S."/>
            <person name="Lindquist E."/>
            <person name="Lipzen A.M."/>
            <person name="Lu C.W."/>
            <person name="De Luna E."/>
            <person name="Martienssen R.A."/>
            <person name="Minamino N."/>
            <person name="Mizutani M."/>
            <person name="Mizutani M."/>
            <person name="Mochizuki N."/>
            <person name="Monte I."/>
            <person name="Mosher R."/>
            <person name="Nagasaki H."/>
            <person name="Nakagami H."/>
            <person name="Naramoto S."/>
            <person name="Nishitani K."/>
            <person name="Ohtani M."/>
            <person name="Okamoto T."/>
            <person name="Okumura M."/>
            <person name="Phillips J."/>
            <person name="Pollak B."/>
            <person name="Reinders A."/>
            <person name="Rovekamp M."/>
            <person name="Sano R."/>
            <person name="Sawa S."/>
            <person name="Schmid M.W."/>
            <person name="Shirakawa M."/>
            <person name="Solano R."/>
            <person name="Spunde A."/>
            <person name="Suetsugu N."/>
            <person name="Sugano S."/>
            <person name="Sugiyama A."/>
            <person name="Sun R."/>
            <person name="Suzuki Y."/>
            <person name="Takenaka M."/>
            <person name="Takezawa D."/>
            <person name="Tomogane H."/>
            <person name="Tsuzuki M."/>
            <person name="Ueda T."/>
            <person name="Umeda M."/>
            <person name="Ward J.M."/>
            <person name="Watanabe Y."/>
            <person name="Yazaki K."/>
            <person name="Yokoyama R."/>
            <person name="Yoshitake Y."/>
            <person name="Yotsui I."/>
            <person name="Zachgo S."/>
            <person name="Schmutz J."/>
        </authorList>
    </citation>
    <scope>NUCLEOTIDE SEQUENCE [LARGE SCALE GENOMIC DNA]</scope>
    <source>
        <strain evidence="2">Tak-1</strain>
    </source>
</reference>
<evidence type="ECO:0000313" key="2">
    <source>
        <dbReference type="Proteomes" id="UP000244005"/>
    </source>
</evidence>
<dbReference type="Gramene" id="Mp7g10350.1">
    <property type="protein sequence ID" value="Mp7g10350.1.cds1"/>
    <property type="gene ID" value="Mp7g10350"/>
</dbReference>
<organism evidence="1 2">
    <name type="scientific">Marchantia polymorpha</name>
    <name type="common">Common liverwort</name>
    <name type="synonym">Marchantia aquatica</name>
    <dbReference type="NCBI Taxonomy" id="3197"/>
    <lineage>
        <taxon>Eukaryota</taxon>
        <taxon>Viridiplantae</taxon>
        <taxon>Streptophyta</taxon>
        <taxon>Embryophyta</taxon>
        <taxon>Marchantiophyta</taxon>
        <taxon>Marchantiopsida</taxon>
        <taxon>Marchantiidae</taxon>
        <taxon>Marchantiales</taxon>
        <taxon>Marchantiaceae</taxon>
        <taxon>Marchantia</taxon>
    </lineage>
</organism>
<sequence length="156" mass="17524">MVPTASYRVPFLRPKAWIVSRTCGVSGRGRTKGKPASGKLWAAANLRLRQRHNRFRSPMVLFRFMAQSELVSTQPRVARVLAPSRMMQIALQASEPTCASASSTKTKVDRYDDRSVRLRWLTYRIKKPPPLLLLLLLHGHDGPRAGRDLPPAGTTH</sequence>
<dbReference type="AlphaFoldDB" id="A0A2R6XSQ9"/>
<accession>A0A2R6XSQ9</accession>
<dbReference type="EMBL" id="KZ772675">
    <property type="protein sequence ID" value="PTQ49151.1"/>
    <property type="molecule type" value="Genomic_DNA"/>
</dbReference>
<keyword evidence="2" id="KW-1185">Reference proteome</keyword>
<proteinExistence type="predicted"/>
<evidence type="ECO:0000313" key="1">
    <source>
        <dbReference type="EMBL" id="PTQ49151.1"/>
    </source>
</evidence>
<protein>
    <submittedName>
        <fullName evidence="1">Uncharacterized protein</fullName>
    </submittedName>
</protein>
<dbReference type="Proteomes" id="UP000244005">
    <property type="component" value="Unassembled WGS sequence"/>
</dbReference>
<gene>
    <name evidence="1" type="ORF">MARPO_0003s0054</name>
</gene>
<name>A0A2R6XSQ9_MARPO</name>